<keyword evidence="1" id="KW-0732">Signal</keyword>
<dbReference type="Proteomes" id="UP000195840">
    <property type="component" value="Unassembled WGS sequence"/>
</dbReference>
<protein>
    <recommendedName>
        <fullName evidence="4">Lipoprotein</fullName>
    </recommendedName>
</protein>
<evidence type="ECO:0000313" key="2">
    <source>
        <dbReference type="EMBL" id="OVZ79227.1"/>
    </source>
</evidence>
<proteinExistence type="predicted"/>
<dbReference type="PROSITE" id="PS51257">
    <property type="entry name" value="PROKAR_LIPOPROTEIN"/>
    <property type="match status" value="1"/>
</dbReference>
<evidence type="ECO:0000256" key="1">
    <source>
        <dbReference type="SAM" id="SignalP"/>
    </source>
</evidence>
<dbReference type="EMBL" id="NHOG01000018">
    <property type="protein sequence ID" value="OVZ79227.1"/>
    <property type="molecule type" value="Genomic_DNA"/>
</dbReference>
<reference evidence="2 3" key="1">
    <citation type="submission" date="2017-05" db="EMBL/GenBank/DDBJ databases">
        <title>Whole genome sequencing of Yersinia kristensenii.</title>
        <authorList>
            <person name="Campioni F."/>
        </authorList>
    </citation>
    <scope>NUCLEOTIDE SEQUENCE [LARGE SCALE GENOMIC DNA]</scope>
    <source>
        <strain evidence="2 3">CFSAN060538</strain>
    </source>
</reference>
<dbReference type="AlphaFoldDB" id="A0AB73PH19"/>
<evidence type="ECO:0000313" key="3">
    <source>
        <dbReference type="Proteomes" id="UP000195840"/>
    </source>
</evidence>
<keyword evidence="3" id="KW-1185">Reference proteome</keyword>
<sequence>MMNIRLAIGYAILLSAFSFQACADTFPSDKQVANMCYQEVWKLSAYPDYTTLKPQTKVKFEKAINMKEMHFRLKVNSPYNVPMDDNVRCRVDQNGKVWIG</sequence>
<name>A0AB73PH19_YERKR</name>
<gene>
    <name evidence="2" type="ORF">CBW52_15970</name>
</gene>
<feature type="chain" id="PRO_5044495725" description="Lipoprotein" evidence="1">
    <location>
        <begin position="24"/>
        <end position="100"/>
    </location>
</feature>
<comment type="caution">
    <text evidence="2">The sequence shown here is derived from an EMBL/GenBank/DDBJ whole genome shotgun (WGS) entry which is preliminary data.</text>
</comment>
<evidence type="ECO:0008006" key="4">
    <source>
        <dbReference type="Google" id="ProtNLM"/>
    </source>
</evidence>
<accession>A0AB73PH19</accession>
<feature type="signal peptide" evidence="1">
    <location>
        <begin position="1"/>
        <end position="23"/>
    </location>
</feature>
<organism evidence="2 3">
    <name type="scientific">Yersinia kristensenii</name>
    <dbReference type="NCBI Taxonomy" id="28152"/>
    <lineage>
        <taxon>Bacteria</taxon>
        <taxon>Pseudomonadati</taxon>
        <taxon>Pseudomonadota</taxon>
        <taxon>Gammaproteobacteria</taxon>
        <taxon>Enterobacterales</taxon>
        <taxon>Yersiniaceae</taxon>
        <taxon>Yersinia</taxon>
    </lineage>
</organism>